<feature type="domain" description="PD-(D/E)XK endonuclease-like" evidence="4">
    <location>
        <begin position="8"/>
        <end position="234"/>
    </location>
</feature>
<evidence type="ECO:0000259" key="4">
    <source>
        <dbReference type="Pfam" id="PF12705"/>
    </source>
</evidence>
<evidence type="ECO:0000313" key="6">
    <source>
        <dbReference type="Proteomes" id="UP000319525"/>
    </source>
</evidence>
<reference evidence="5 6" key="1">
    <citation type="submission" date="2019-06" db="EMBL/GenBank/DDBJ databases">
        <title>Whole genome shotgun sequence of Microbacterium testaceum NBRC 12675.</title>
        <authorList>
            <person name="Hosoyama A."/>
            <person name="Uohara A."/>
            <person name="Ohji S."/>
            <person name="Ichikawa N."/>
        </authorList>
    </citation>
    <scope>NUCLEOTIDE SEQUENCE [LARGE SCALE GENOMIC DNA]</scope>
    <source>
        <strain evidence="5 6">NBRC 12675</strain>
    </source>
</reference>
<keyword evidence="2" id="KW-0347">Helicase</keyword>
<evidence type="ECO:0000256" key="1">
    <source>
        <dbReference type="ARBA" id="ARBA00022763"/>
    </source>
</evidence>
<dbReference type="AlphaFoldDB" id="A0A4Y3QM98"/>
<dbReference type="EMBL" id="BJML01000005">
    <property type="protein sequence ID" value="GEB46007.1"/>
    <property type="molecule type" value="Genomic_DNA"/>
</dbReference>
<keyword evidence="3" id="KW-0234">DNA repair</keyword>
<evidence type="ECO:0000256" key="3">
    <source>
        <dbReference type="ARBA" id="ARBA00023204"/>
    </source>
</evidence>
<accession>A0A4Y3QM98</accession>
<evidence type="ECO:0000313" key="5">
    <source>
        <dbReference type="EMBL" id="GEB46007.1"/>
    </source>
</evidence>
<keyword evidence="2" id="KW-0378">Hydrolase</keyword>
<keyword evidence="2" id="KW-0547">Nucleotide-binding</keyword>
<dbReference type="Proteomes" id="UP000319525">
    <property type="component" value="Unassembled WGS sequence"/>
</dbReference>
<organism evidence="5 6">
    <name type="scientific">Microbacterium testaceum</name>
    <name type="common">Aureobacterium testaceum</name>
    <name type="synonym">Brevibacterium testaceum</name>
    <dbReference type="NCBI Taxonomy" id="2033"/>
    <lineage>
        <taxon>Bacteria</taxon>
        <taxon>Bacillati</taxon>
        <taxon>Actinomycetota</taxon>
        <taxon>Actinomycetes</taxon>
        <taxon>Micrococcales</taxon>
        <taxon>Microbacteriaceae</taxon>
        <taxon>Microbacterium</taxon>
    </lineage>
</organism>
<dbReference type="InterPro" id="IPR011604">
    <property type="entry name" value="PDDEXK-like_dom_sf"/>
</dbReference>
<dbReference type="GO" id="GO:0006281">
    <property type="term" value="P:DNA repair"/>
    <property type="evidence" value="ECO:0007669"/>
    <property type="project" value="UniProtKB-KW"/>
</dbReference>
<dbReference type="GO" id="GO:0004386">
    <property type="term" value="F:helicase activity"/>
    <property type="evidence" value="ECO:0007669"/>
    <property type="project" value="UniProtKB-KW"/>
</dbReference>
<proteinExistence type="predicted"/>
<dbReference type="Gene3D" id="3.90.320.10">
    <property type="match status" value="1"/>
</dbReference>
<dbReference type="RefSeq" id="WP_141377158.1">
    <property type="nucleotide sequence ID" value="NZ_JBHMAE010000003.1"/>
</dbReference>
<dbReference type="Pfam" id="PF12705">
    <property type="entry name" value="PDDEXK_1"/>
    <property type="match status" value="1"/>
</dbReference>
<keyword evidence="1" id="KW-0227">DNA damage</keyword>
<name>A0A4Y3QM98_MICTE</name>
<gene>
    <name evidence="5" type="ORF">MTE01_19520</name>
</gene>
<dbReference type="OrthoDB" id="5125269at2"/>
<comment type="caution">
    <text evidence="5">The sequence shown here is derived from an EMBL/GenBank/DDBJ whole genome shotgun (WGS) entry which is preliminary data.</text>
</comment>
<dbReference type="InterPro" id="IPR038726">
    <property type="entry name" value="PDDEXK_AddAB-type"/>
</dbReference>
<protein>
    <recommendedName>
        <fullName evidence="4">PD-(D/E)XK endonuclease-like domain-containing protein</fullName>
    </recommendedName>
</protein>
<keyword evidence="2" id="KW-0067">ATP-binding</keyword>
<sequence>MSFTPMWVSATAAGRLLTCPVSVAPRANPTIPTATTPNNAGSLAHLALGVWLESGGWKGKDPGTALHAAWDAEAARWGVNWRRLREGVVVRARLGLRAADLAQLIKNAGIRARSEVFLTDRATGIYGALDVIVDGGAGGGAVIDLKSGRDVVGDLDAAARVQLLMYAHLFRREYGQLPATLIAFSLIRGALPIEFSLEEVDELIERVGGVRALQDPVATPGQAVCRYCSRRLRCEPHWVAAEEWSKPDCLEGQLTKIERAAAGMTAIRLKTPTASEWVTNLDAQQAANARAIGERVRVVRVTKRRDTEWVASPVTRIATHSSTPD</sequence>
<evidence type="ECO:0000256" key="2">
    <source>
        <dbReference type="ARBA" id="ARBA00022806"/>
    </source>
</evidence>